<dbReference type="EMBL" id="KN822004">
    <property type="protein sequence ID" value="KIM70487.1"/>
    <property type="molecule type" value="Genomic_DNA"/>
</dbReference>
<evidence type="ECO:0000256" key="4">
    <source>
        <dbReference type="ARBA" id="ARBA00023186"/>
    </source>
</evidence>
<proteinExistence type="predicted"/>
<dbReference type="Pfam" id="PF00226">
    <property type="entry name" value="DnaJ"/>
    <property type="match status" value="1"/>
</dbReference>
<evidence type="ECO:0000256" key="1">
    <source>
        <dbReference type="ARBA" id="ARBA00004123"/>
    </source>
</evidence>
<sequence length="385" mass="43306">MAPSSETEPNPYELLGISQEATETEIRSAYRARSLKVHPDRNRNDPDAARKFHELTNASNLLLDSLRRLALDAQLRLAEAKKARFSAYDVKRKNLVTELEEREREFKRARLEKERERAAKEGENDRVKEAGRRMREEREKELEERERIRLAKARVESEQDSLETDAPLSLGPYDTAIRVKFPLAKYPVLDTPSALADHFRRFGEIDEGAIVLSLKPKKSGKKNKSETLEKDEGNSKMVVNALVTFTQISAAFGAVSSGPKLKEQGMDVSWAGGTEPPILQWLRDHGQLGGNSNDSSRKTSPPNGFTEDRQGNAKTPQTANLEDGSKFSSFPSTFPTIPPDPLPSMSATVSNVMDYESLTLLRLREAERAKLEREILEAEAREQES</sequence>
<evidence type="ECO:0000256" key="2">
    <source>
        <dbReference type="ARBA" id="ARBA00004496"/>
    </source>
</evidence>
<feature type="region of interest" description="Disordered" evidence="6">
    <location>
        <begin position="283"/>
        <end position="345"/>
    </location>
</feature>
<dbReference type="PRINTS" id="PR00625">
    <property type="entry name" value="JDOMAIN"/>
</dbReference>
<dbReference type="SUPFAM" id="SSF46565">
    <property type="entry name" value="Chaperone J-domain"/>
    <property type="match status" value="1"/>
</dbReference>
<dbReference type="SMART" id="SM00271">
    <property type="entry name" value="DnaJ"/>
    <property type="match status" value="1"/>
</dbReference>
<dbReference type="PANTHER" id="PTHR44313:SF1">
    <property type="entry name" value="DNAJ HOMOLOG SUBFAMILY C MEMBER 17"/>
    <property type="match status" value="1"/>
</dbReference>
<dbReference type="Proteomes" id="UP000053989">
    <property type="component" value="Unassembled WGS sequence"/>
</dbReference>
<dbReference type="InterPro" id="IPR052094">
    <property type="entry name" value="Pre-mRNA-splicing_ERAD"/>
</dbReference>
<dbReference type="OrthoDB" id="376357at2759"/>
<dbReference type="InterPro" id="IPR001623">
    <property type="entry name" value="DnaJ_domain"/>
</dbReference>
<dbReference type="Gene3D" id="1.10.287.110">
    <property type="entry name" value="DnaJ domain"/>
    <property type="match status" value="1"/>
</dbReference>
<evidence type="ECO:0000256" key="6">
    <source>
        <dbReference type="SAM" id="MobiDB-lite"/>
    </source>
</evidence>
<dbReference type="GO" id="GO:0005737">
    <property type="term" value="C:cytoplasm"/>
    <property type="evidence" value="ECO:0007669"/>
    <property type="project" value="UniProtKB-SubCell"/>
</dbReference>
<dbReference type="HOGENOM" id="CLU_045732_0_1_1"/>
<keyword evidence="9" id="KW-1185">Reference proteome</keyword>
<dbReference type="PROSITE" id="PS50076">
    <property type="entry name" value="DNAJ_2"/>
    <property type="match status" value="1"/>
</dbReference>
<name>A0A0C3AZR4_9AGAM</name>
<keyword evidence="3" id="KW-0963">Cytoplasm</keyword>
<dbReference type="PANTHER" id="PTHR44313">
    <property type="entry name" value="DNAJ HOMOLOG SUBFAMILY C MEMBER 17"/>
    <property type="match status" value="1"/>
</dbReference>
<gene>
    <name evidence="8" type="ORF">SCLCIDRAFT_18609</name>
</gene>
<accession>A0A0C3AZR4</accession>
<feature type="compositionally biased region" description="Low complexity" evidence="6">
    <location>
        <begin position="326"/>
        <end position="335"/>
    </location>
</feature>
<feature type="domain" description="J" evidence="7">
    <location>
        <begin position="10"/>
        <end position="75"/>
    </location>
</feature>
<dbReference type="AlphaFoldDB" id="A0A0C3AZR4"/>
<keyword evidence="5" id="KW-0539">Nucleus</keyword>
<dbReference type="GO" id="GO:0005681">
    <property type="term" value="C:spliceosomal complex"/>
    <property type="evidence" value="ECO:0007669"/>
    <property type="project" value="TreeGrafter"/>
</dbReference>
<organism evidence="8 9">
    <name type="scientific">Scleroderma citrinum Foug A</name>
    <dbReference type="NCBI Taxonomy" id="1036808"/>
    <lineage>
        <taxon>Eukaryota</taxon>
        <taxon>Fungi</taxon>
        <taxon>Dikarya</taxon>
        <taxon>Basidiomycota</taxon>
        <taxon>Agaricomycotina</taxon>
        <taxon>Agaricomycetes</taxon>
        <taxon>Agaricomycetidae</taxon>
        <taxon>Boletales</taxon>
        <taxon>Sclerodermatineae</taxon>
        <taxon>Sclerodermataceae</taxon>
        <taxon>Scleroderma</taxon>
    </lineage>
</organism>
<evidence type="ECO:0000256" key="5">
    <source>
        <dbReference type="ARBA" id="ARBA00023242"/>
    </source>
</evidence>
<evidence type="ECO:0000313" key="9">
    <source>
        <dbReference type="Proteomes" id="UP000053989"/>
    </source>
</evidence>
<feature type="region of interest" description="Disordered" evidence="6">
    <location>
        <begin position="113"/>
        <end position="139"/>
    </location>
</feature>
<evidence type="ECO:0000313" key="8">
    <source>
        <dbReference type="EMBL" id="KIM70487.1"/>
    </source>
</evidence>
<evidence type="ECO:0000256" key="3">
    <source>
        <dbReference type="ARBA" id="ARBA00022490"/>
    </source>
</evidence>
<keyword evidence="4" id="KW-0143">Chaperone</keyword>
<reference evidence="8 9" key="1">
    <citation type="submission" date="2014-04" db="EMBL/GenBank/DDBJ databases">
        <authorList>
            <consortium name="DOE Joint Genome Institute"/>
            <person name="Kuo A."/>
            <person name="Kohler A."/>
            <person name="Nagy L.G."/>
            <person name="Floudas D."/>
            <person name="Copeland A."/>
            <person name="Barry K.W."/>
            <person name="Cichocki N."/>
            <person name="Veneault-Fourrey C."/>
            <person name="LaButti K."/>
            <person name="Lindquist E.A."/>
            <person name="Lipzen A."/>
            <person name="Lundell T."/>
            <person name="Morin E."/>
            <person name="Murat C."/>
            <person name="Sun H."/>
            <person name="Tunlid A."/>
            <person name="Henrissat B."/>
            <person name="Grigoriev I.V."/>
            <person name="Hibbett D.S."/>
            <person name="Martin F."/>
            <person name="Nordberg H.P."/>
            <person name="Cantor M.N."/>
            <person name="Hua S.X."/>
        </authorList>
    </citation>
    <scope>NUCLEOTIDE SEQUENCE [LARGE SCALE GENOMIC DNA]</scope>
    <source>
        <strain evidence="8 9">Foug A</strain>
    </source>
</reference>
<protein>
    <recommendedName>
        <fullName evidence="7">J domain-containing protein</fullName>
    </recommendedName>
</protein>
<feature type="compositionally biased region" description="Polar residues" evidence="6">
    <location>
        <begin position="290"/>
        <end position="303"/>
    </location>
</feature>
<dbReference type="InParanoid" id="A0A0C3AZR4"/>
<dbReference type="CDD" id="cd06257">
    <property type="entry name" value="DnaJ"/>
    <property type="match status" value="1"/>
</dbReference>
<dbReference type="STRING" id="1036808.A0A0C3AZR4"/>
<comment type="subcellular location">
    <subcellularLocation>
        <location evidence="2">Cytoplasm</location>
    </subcellularLocation>
    <subcellularLocation>
        <location evidence="1">Nucleus</location>
    </subcellularLocation>
</comment>
<dbReference type="InterPro" id="IPR036869">
    <property type="entry name" value="J_dom_sf"/>
</dbReference>
<evidence type="ECO:0000259" key="7">
    <source>
        <dbReference type="PROSITE" id="PS50076"/>
    </source>
</evidence>
<reference evidence="9" key="2">
    <citation type="submission" date="2015-01" db="EMBL/GenBank/DDBJ databases">
        <title>Evolutionary Origins and Diversification of the Mycorrhizal Mutualists.</title>
        <authorList>
            <consortium name="DOE Joint Genome Institute"/>
            <consortium name="Mycorrhizal Genomics Consortium"/>
            <person name="Kohler A."/>
            <person name="Kuo A."/>
            <person name="Nagy L.G."/>
            <person name="Floudas D."/>
            <person name="Copeland A."/>
            <person name="Barry K.W."/>
            <person name="Cichocki N."/>
            <person name="Veneault-Fourrey C."/>
            <person name="LaButti K."/>
            <person name="Lindquist E.A."/>
            <person name="Lipzen A."/>
            <person name="Lundell T."/>
            <person name="Morin E."/>
            <person name="Murat C."/>
            <person name="Riley R."/>
            <person name="Ohm R."/>
            <person name="Sun H."/>
            <person name="Tunlid A."/>
            <person name="Henrissat B."/>
            <person name="Grigoriev I.V."/>
            <person name="Hibbett D.S."/>
            <person name="Martin F."/>
        </authorList>
    </citation>
    <scope>NUCLEOTIDE SEQUENCE [LARGE SCALE GENOMIC DNA]</scope>
    <source>
        <strain evidence="9">Foug A</strain>
    </source>
</reference>
<dbReference type="GO" id="GO:0000390">
    <property type="term" value="P:spliceosomal complex disassembly"/>
    <property type="evidence" value="ECO:0007669"/>
    <property type="project" value="TreeGrafter"/>
</dbReference>